<evidence type="ECO:0000313" key="1">
    <source>
        <dbReference type="Proteomes" id="UP000790787"/>
    </source>
</evidence>
<accession>A0AC58STH7</accession>
<reference evidence="2" key="2">
    <citation type="submission" date="2025-08" db="UniProtKB">
        <authorList>
            <consortium name="RefSeq"/>
        </authorList>
    </citation>
    <scope>IDENTIFICATION</scope>
    <source>
        <tissue evidence="2">Leaf</tissue>
    </source>
</reference>
<reference evidence="1" key="1">
    <citation type="journal article" date="2014" name="Nat. Commun.">
        <title>The tobacco genome sequence and its comparison with those of tomato and potato.</title>
        <authorList>
            <person name="Sierro N."/>
            <person name="Battey J.N."/>
            <person name="Ouadi S."/>
            <person name="Bakaher N."/>
            <person name="Bovet L."/>
            <person name="Willig A."/>
            <person name="Goepfert S."/>
            <person name="Peitsch M.C."/>
            <person name="Ivanov N.V."/>
        </authorList>
    </citation>
    <scope>NUCLEOTIDE SEQUENCE [LARGE SCALE GENOMIC DNA]</scope>
</reference>
<gene>
    <name evidence="2" type="primary">LOC142170303</name>
</gene>
<proteinExistence type="predicted"/>
<evidence type="ECO:0000313" key="2">
    <source>
        <dbReference type="RefSeq" id="XP_075088284.1"/>
    </source>
</evidence>
<protein>
    <submittedName>
        <fullName evidence="2">Uncharacterized protein LOC142170303</fullName>
    </submittedName>
</protein>
<name>A0AC58STH7_TOBAC</name>
<organism evidence="1 2">
    <name type="scientific">Nicotiana tabacum</name>
    <name type="common">Common tobacco</name>
    <dbReference type="NCBI Taxonomy" id="4097"/>
    <lineage>
        <taxon>Eukaryota</taxon>
        <taxon>Viridiplantae</taxon>
        <taxon>Streptophyta</taxon>
        <taxon>Embryophyta</taxon>
        <taxon>Tracheophyta</taxon>
        <taxon>Spermatophyta</taxon>
        <taxon>Magnoliopsida</taxon>
        <taxon>eudicotyledons</taxon>
        <taxon>Gunneridae</taxon>
        <taxon>Pentapetalae</taxon>
        <taxon>asterids</taxon>
        <taxon>lamiids</taxon>
        <taxon>Solanales</taxon>
        <taxon>Solanaceae</taxon>
        <taxon>Nicotianoideae</taxon>
        <taxon>Nicotianeae</taxon>
        <taxon>Nicotiana</taxon>
    </lineage>
</organism>
<dbReference type="Proteomes" id="UP000790787">
    <property type="component" value="Chromosome 16"/>
</dbReference>
<sequence>MNLVSNELLSGMVYASSPHKVWVDLRESLDKVNGSRILFLHRQIATLSQGISPVLVYFSKLKELWAEFDALILCPSCRCEESKRYAEYFGNHMLLQFLMVFNETYSQYNNQIMMMSPTPAINKAYSMIIA</sequence>
<keyword evidence="1" id="KW-1185">Reference proteome</keyword>
<dbReference type="RefSeq" id="XP_075088284.1">
    <property type="nucleotide sequence ID" value="XM_075232183.1"/>
</dbReference>